<sequence>MDAADVLLLDGTFWDEDEMIRLGLSAKPARSMGHIPQSGPGNLLDLLARYPDKRRILIHINNSNPVLRADSPERAALERAGVELAFDGMEITL</sequence>
<evidence type="ECO:0000313" key="2">
    <source>
        <dbReference type="EMBL" id="KAF1022544.1"/>
    </source>
</evidence>
<dbReference type="InterPro" id="IPR036866">
    <property type="entry name" value="RibonucZ/Hydroxyglut_hydro"/>
</dbReference>
<organism evidence="2 3">
    <name type="scientific">Paracidovorax wautersii</name>
    <dbReference type="NCBI Taxonomy" id="1177982"/>
    <lineage>
        <taxon>Bacteria</taxon>
        <taxon>Pseudomonadati</taxon>
        <taxon>Pseudomonadota</taxon>
        <taxon>Betaproteobacteria</taxon>
        <taxon>Burkholderiales</taxon>
        <taxon>Comamonadaceae</taxon>
        <taxon>Paracidovorax</taxon>
    </lineage>
</organism>
<dbReference type="AlphaFoldDB" id="A0A7V8JR08"/>
<dbReference type="Pfam" id="PF12706">
    <property type="entry name" value="Lactamase_B_2"/>
    <property type="match status" value="1"/>
</dbReference>
<name>A0A7V8JR08_9BURK</name>
<evidence type="ECO:0000259" key="1">
    <source>
        <dbReference type="Pfam" id="PF12706"/>
    </source>
</evidence>
<reference evidence="3" key="1">
    <citation type="journal article" date="2020" name="MBio">
        <title>Horizontal gene transfer to a defensive symbiont with a reduced genome amongst a multipartite beetle microbiome.</title>
        <authorList>
            <person name="Waterworth S.C."/>
            <person name="Florez L.V."/>
            <person name="Rees E.R."/>
            <person name="Hertweck C."/>
            <person name="Kaltenpoth M."/>
            <person name="Kwan J.C."/>
        </authorList>
    </citation>
    <scope>NUCLEOTIDE SEQUENCE [LARGE SCALE GENOMIC DNA]</scope>
</reference>
<protein>
    <submittedName>
        <fullName evidence="2">Coenzyme PQQ synthesis protein B</fullName>
    </submittedName>
</protein>
<feature type="domain" description="Metallo-beta-lactamase" evidence="1">
    <location>
        <begin position="1"/>
        <end position="60"/>
    </location>
</feature>
<dbReference type="InterPro" id="IPR001279">
    <property type="entry name" value="Metallo-B-lactamas"/>
</dbReference>
<evidence type="ECO:0000313" key="3">
    <source>
        <dbReference type="Proteomes" id="UP000461670"/>
    </source>
</evidence>
<gene>
    <name evidence="2" type="primary">pqqB_2</name>
    <name evidence="2" type="ORF">GAK30_01132</name>
</gene>
<dbReference type="EMBL" id="WNDQ01000011">
    <property type="protein sequence ID" value="KAF1022544.1"/>
    <property type="molecule type" value="Genomic_DNA"/>
</dbReference>
<dbReference type="Gene3D" id="3.60.15.10">
    <property type="entry name" value="Ribonuclease Z/Hydroxyacylglutathione hydrolase-like"/>
    <property type="match status" value="1"/>
</dbReference>
<dbReference type="Proteomes" id="UP000461670">
    <property type="component" value="Unassembled WGS sequence"/>
</dbReference>
<accession>A0A7V8JR08</accession>
<dbReference type="SUPFAM" id="SSF56281">
    <property type="entry name" value="Metallo-hydrolase/oxidoreductase"/>
    <property type="match status" value="1"/>
</dbReference>
<proteinExistence type="predicted"/>
<comment type="caution">
    <text evidence="2">The sequence shown here is derived from an EMBL/GenBank/DDBJ whole genome shotgun (WGS) entry which is preliminary data.</text>
</comment>